<dbReference type="Pfam" id="PF10070">
    <property type="entry name" value="DabA"/>
    <property type="match status" value="1"/>
</dbReference>
<comment type="similarity">
    <text evidence="6">Belongs to the inorganic carbon transporter (TC 9.A.2) DabA family.</text>
</comment>
<feature type="binding site" evidence="6">
    <location>
        <position position="532"/>
    </location>
    <ligand>
        <name>Zn(2+)</name>
        <dbReference type="ChEBI" id="CHEBI:29105"/>
    </ligand>
</feature>
<name>A0ABS8NFI5_9BACT</name>
<dbReference type="PANTHER" id="PTHR38344:SF1">
    <property type="entry name" value="INORGANIC CARBON TRANSPORTER SUBUNIT DABA-RELATED"/>
    <property type="match status" value="1"/>
</dbReference>
<dbReference type="InterPro" id="IPR018752">
    <property type="entry name" value="DabA"/>
</dbReference>
<protein>
    <recommendedName>
        <fullName evidence="6">Probable inorganic carbon transporter subunit DabA</fullName>
    </recommendedName>
</protein>
<organism evidence="7 8">
    <name type="scientific">Rhodopirellula halodulae</name>
    <dbReference type="NCBI Taxonomy" id="2894198"/>
    <lineage>
        <taxon>Bacteria</taxon>
        <taxon>Pseudomonadati</taxon>
        <taxon>Planctomycetota</taxon>
        <taxon>Planctomycetia</taxon>
        <taxon>Pirellulales</taxon>
        <taxon>Pirellulaceae</taxon>
        <taxon>Rhodopirellula</taxon>
    </lineage>
</organism>
<feature type="binding site" evidence="6">
    <location>
        <position position="530"/>
    </location>
    <ligand>
        <name>Zn(2+)</name>
        <dbReference type="ChEBI" id="CHEBI:29105"/>
    </ligand>
</feature>
<comment type="caution">
    <text evidence="7">The sequence shown here is derived from an EMBL/GenBank/DDBJ whole genome shotgun (WGS) entry which is preliminary data.</text>
</comment>
<keyword evidence="3 6" id="KW-0479">Metal-binding</keyword>
<keyword evidence="1 6" id="KW-0813">Transport</keyword>
<feature type="binding site" evidence="6">
    <location>
        <position position="716"/>
    </location>
    <ligand>
        <name>Zn(2+)</name>
        <dbReference type="ChEBI" id="CHEBI:29105"/>
    </ligand>
</feature>
<dbReference type="EMBL" id="JAJKFW010000020">
    <property type="protein sequence ID" value="MCC9642317.1"/>
    <property type="molecule type" value="Genomic_DNA"/>
</dbReference>
<evidence type="ECO:0000256" key="6">
    <source>
        <dbReference type="HAMAP-Rule" id="MF_01871"/>
    </source>
</evidence>
<accession>A0ABS8NFI5</accession>
<dbReference type="PANTHER" id="PTHR38344">
    <property type="entry name" value="UPF0753 PROTEIN AQ_863"/>
    <property type="match status" value="1"/>
</dbReference>
<comment type="function">
    <text evidence="6">Part of an energy-coupled inorganic carbon pump.</text>
</comment>
<dbReference type="Proteomes" id="UP001430306">
    <property type="component" value="Unassembled WGS sequence"/>
</dbReference>
<keyword evidence="8" id="KW-1185">Reference proteome</keyword>
<comment type="subcellular location">
    <subcellularLocation>
        <location evidence="6">Cell membrane</location>
        <topology evidence="6">Peripheral membrane protein</topology>
    </subcellularLocation>
</comment>
<evidence type="ECO:0000256" key="4">
    <source>
        <dbReference type="ARBA" id="ARBA00022833"/>
    </source>
</evidence>
<sequence length="1055" mass="119043">MPTSTPDASVSHSVDWGSAKEADGREEIARAIEHAAHLLPTQGPLSIFVHHNTLHALEALPFEEAVVEGKRLFGCEPYLSEQRYHEELTRGRITREDLREVLMDDLQDDADILVASFGTRYTLRLSMLQTLLPPIPDAELHWMLAETPLLRSFRNDVPAAFRERVLTQTRAWVTRQWAIECSDEVESRTSKHHASPLPQVVRSELAPDKSKPIHRWSDEQWERFTLRCLWKLCECGVHIADETTSQKEDALPRVDVPIAESIGRVCGENPNALVDQVLIRFCASYLDQGFADWMLPDRQRGFACAFSLLLEGSWNLRPTWMASIKEDLKQVCHSSWDALDSIECSLSRLGLEGQDRESFLTHSLLALRGWAGMVWQAEKQGKAFQHSVSSGTLSEYLAIRLLLFRGAVESIGQQHFGNSQLLASDIVQRVRKQAGSQTNLGTGSRVHTVFQLAQLGGWTPEQLTNMSPAQWRCLVGEVDSFSSIHRRRLLYLAYERQYRQSALDAIAIHAQRRREKQATPVETKYAAVFCIDDREESFRRHLEEVQPMCRTAAAAGFFGVAMNYRGTDHARFRPLCPAIVTPKHYVREEPLFSAIDVSERRAIRRRRIGRFNHQVHQHSRTMLGGWVTGVLGAVATFPMVARILAPRLTSRVRDSAGIFVSPPATELHLERLAEDPGPEPDAMGYSLDEMAAIVVRVLQDIGIVRDFPPIILFFGHGSGSLNNPHESAYNCGACSGGRGGPNARAFAMMANDARVRRRVRALGIDLPDDVRVLGAYHNTCNDAVQYFDLDWLPRSLRDLFREIERDIEETRARNAHERARRFESASLDLTPREALKHVEERAEDLSQARPEYNHATNALVTVGRREWTRGLFMDRRVFLTEYDPALDDDDNSILSRILQAAIPVCAGISLEYYFSTVDVEGYGCGSKLPHNVVSMIGVMTGASSDLRPGLSQQMVEIHEPMRILFVIETTPERLSRIIQANEAIRRLVQGDWVQVAVIDPEAAVISRYVKGRFEPHLIAEHELPRATSSSHWYRGQRGHLGFASIEESAPQEAVR</sequence>
<gene>
    <name evidence="6" type="primary">dabA</name>
    <name evidence="7" type="ORF">LOC71_08525</name>
</gene>
<proteinExistence type="inferred from homology"/>
<dbReference type="RefSeq" id="WP_230273118.1">
    <property type="nucleotide sequence ID" value="NZ_JAJKFW010000020.1"/>
</dbReference>
<keyword evidence="2 6" id="KW-1003">Cell membrane</keyword>
<evidence type="ECO:0000256" key="1">
    <source>
        <dbReference type="ARBA" id="ARBA00022448"/>
    </source>
</evidence>
<keyword evidence="5 6" id="KW-0472">Membrane</keyword>
<comment type="cofactor">
    <cofactor evidence="6">
        <name>Zn(2+)</name>
        <dbReference type="ChEBI" id="CHEBI:29105"/>
    </cofactor>
</comment>
<evidence type="ECO:0000313" key="7">
    <source>
        <dbReference type="EMBL" id="MCC9642317.1"/>
    </source>
</evidence>
<feature type="binding site" evidence="6">
    <location>
        <position position="731"/>
    </location>
    <ligand>
        <name>Zn(2+)</name>
        <dbReference type="ChEBI" id="CHEBI:29105"/>
    </ligand>
</feature>
<evidence type="ECO:0000313" key="8">
    <source>
        <dbReference type="Proteomes" id="UP001430306"/>
    </source>
</evidence>
<evidence type="ECO:0000256" key="2">
    <source>
        <dbReference type="ARBA" id="ARBA00022475"/>
    </source>
</evidence>
<reference evidence="7" key="1">
    <citation type="submission" date="2021-11" db="EMBL/GenBank/DDBJ databases">
        <title>Genome sequence.</title>
        <authorList>
            <person name="Sun Q."/>
        </authorList>
    </citation>
    <scope>NUCLEOTIDE SEQUENCE</scope>
    <source>
        <strain evidence="7">JC740</strain>
    </source>
</reference>
<evidence type="ECO:0000256" key="3">
    <source>
        <dbReference type="ARBA" id="ARBA00022723"/>
    </source>
</evidence>
<comment type="subunit">
    <text evidence="6">Forms a complex with DabB.</text>
</comment>
<dbReference type="HAMAP" id="MF_01871">
    <property type="entry name" value="DabA"/>
    <property type="match status" value="1"/>
</dbReference>
<keyword evidence="4 6" id="KW-0862">Zinc</keyword>
<evidence type="ECO:0000256" key="5">
    <source>
        <dbReference type="ARBA" id="ARBA00023136"/>
    </source>
</evidence>